<sequence>MVNKPHAPRGANKAGKSPAATTVNGEDSSFIVFGNDNDKPKKSKKAADGNNATVTAGGSKGKAAAGTPGASAEPEHKKSDTRTLIGGASWTGKLPQTMFNEHCQKQKWEKPEYTMRGNTKAGFTGGVIIKQKNPKTQDITTLPPIVPPSDYLKERGTQESAVEARHFAAAYALFRVSNMKNIHMMLPPTYRDLWKGDFQDLKSAAIAQGQGHLYEADPFLAKKQHDEAIVAREKARADKAKQQVEDKKLEVVSLDGQIQSKHVLKGWMRVPKVEMGVKTRREVERQIRRGGAWNLHAVQMTMNQRKSIIDDLSNVGFRRSHVEEAAELCKDREECLEWLLIHVPEDDLPKWCLPDNYLAGVSMASGDVKREGQIKRLAATGYSPELCADMLELHKGDESGSAEALQARLLGQASIPAPDATSDHEVWDEELATSEAIFGDRFTNHERICTIVLELQTPSKQPIVVRARPPSAGYPNTLPVLAIEAALPAYVRLAILKQVLVAASSDFLGVQMLFSIVDWLEQNIPGIVEKPGKLSEVASATATSTKEASRPAAQRPRRQPKPILWTPGSPLSQKIREEWSARQMSAEQQRMLTARKNLPAWSLQDEIVQSVTKNQVTIISGETGSGKSTQSVQFILDDLIKRCFGDQANIICTQPRRISALGLADRVADERCVKVGDEIGYAIRGESRQKQGVTKITFVTTGVLLRRIQTSGGSTDDVVRSLADVSHVIIDEVHERSLDTDFLLVLLRDVLKKRKDLRLVLMSATLDAQTFESYFSSSSSVGKVEIEGRTHPVTDIYLDDIVRLTGFGAAPVDEDFMAELSLDDRTPGGSGYNTPRSDSPSMGNALRAVGTRINYDLIARTVELIDRKLGHADGGILIFLPGVAEIDQTLRALRGVPNLHALPLHASLQSVEQRRVFPRAPQGLRKVIAATNVAETSITIEDIVAVIDTGRVKETTFDPANNMVKLAEVWASRAACKQRRGRAGRVRAGECYKLYTRSAEAKMAERPDPEIRRVPLEQLCLSVRAMGVPDVPGFLASALTPPESLAVEGALKLLSRMGALDSMDLTALGRHLSMIPADLRCGKLMVYGAAFGCLDATITIAAILTVKSPFVSPKDKREESKAARSSFGRGQGDLLCDHSAYEEWSSRRAAGEPTPSLRRWCDENFLNHQTLLDISTNRAQYLASLQETGFLPSDYRPGSRACQVYNQHNGSEVLLRALIAGAFQPQVARIDFPDKKYAASSSGAVEVDPEARTIKYFNEENGRVFVHPSSTLFDAQSFPGNSVYLSYFTKMATSKVFIRDLTPFNVYALLMFGGRIEIDAQGRGLLVDNWVRLRGWARIGVLVSRMRMMLDELLGKKLDDPALELGEHDVVKAYHTIVVRGVRLGVEMSSAWHWFACMLCRAPIGDVCYREFMEFERQKRGALRAARFSEVFEPRLKDAQLLPFPDSPSHNNSDNWNGTHTKMTAAITIEGNQRIYHHPSRRHVDIPPMDLLTLLFESEHSLAQDETILHVEADDPENKISKAQLCTLLQNIAHGLRHQFGIGRNGPNKDTITVISYGQILVPALFFAIIAAGGVYSAASPSSTVAELARQVKIGKSNHIICGAEHKDVATKAAKECGISLRNVLVLNSGKGAWKLESLEGQVSAISKSKLKWRQIHDPAVLKESLIVILWSSGTTGLPKGVMLSHTNLVAETYLTALSGREWAIREAEAGRPPEPKEYRTLGHLPISHIAGLFGYLIGSFYSGGEVVWMGRYRWDDLLKNLKRYTITAFYTVPSIWLRISKSPEIGPEHLGSIEGASTGAAPMDSKLQKASNARIGDGKTTFIGQTWGLSETTGAVTAQPKGEVDDTGCIGSVLPTVELRMVDEDFQDIEPGQEGELLVRGPLVTRGYFDNPKATAEAFHEGWFCTGDIAVFRNGKFYVVDRKKELLKYKGLQVAPAEIENLLFTHPKVREAAVVGVPAPDDPGTDWPRAYAVLVEGEKASEDEVKEFVKQRLAPYKQLRGGVVFVDEIPKNAIGKFLRRELRERAKREIKTEPASESSFVSLYKLDAASEESVTRPTKCFAEPQDMIHSFSHRINHPLRRLDSIKHNAKDITFGAVLLFFALTPQISISTFPKIHSYRSHVVGHASAGRNFTKRWQSCDWEAAAEAITHKPSSQLDKDCELPLNTGTLLDCMLTGSDVDQWASKWMDEGKIEDYGWQDQSDIFHGYEPYDVTDTGLDKFFADLKISTEEEDWVNLVQQHSSNGHDPETGELYPETNARYSNRFNIRQGVLLAAMNTSPQGINKQRADDNPPLPPILPLPPIRNWSDLVFLAMQKYAKSIGKLDDLKNLRHVVRHTVANEETIEILKNVIGKEMVESDDVFPAFDFKIDAPQTKAALGSPNGKGVAWLLGQHKHQLGNKYIDYMSVFNCPGLMKEPCWCIYFHIQDGIISLTKAHNFHSLYASAVDQISGLLPYPHIPGAMNATQNNRRMIVAVLGSVFLATILSALRLFSGDIKSSGSAFTFPARGNKSLHHHAATLLGRQVDICDWDKIIANSQDEPDNLGSCERLYIQGNHLMCMLNDASQHRNQATGQMEYQWATQWTDPDSLEDWGWSTSLLDAGRLDFYDMDDALTELNINPWAMISIVNHHTYDVEVDGVEYPETGARYDNWISNDFRAIVAEVNWSPEHANSEREPDDRIPRDQITKLRNWSDGFGLGLAFYAQHMNQPANFMRNLQHVFRHDIINPETRKIMEMVYGVADLSHMPAWPGITYDMNHPKMAVLLTSPNARGVAWLLGQHKATLGVKVIKSITGFTCGERHNAACMHFEIGDEAIRAGLEGFKVISKAVRKGMFKDRYATSYRTPLIDTMSLIAVAMLGILFSCESF</sequence>
<evidence type="ECO:0000256" key="2">
    <source>
        <dbReference type="ARBA" id="ARBA00012552"/>
    </source>
</evidence>
<dbReference type="STRING" id="113226.A0A139IQ41"/>
<dbReference type="Pfam" id="PF05773">
    <property type="entry name" value="RWD"/>
    <property type="match status" value="1"/>
</dbReference>
<dbReference type="Pfam" id="PF04408">
    <property type="entry name" value="WHD_HA2"/>
    <property type="match status" value="1"/>
</dbReference>
<dbReference type="Gene3D" id="3.10.110.10">
    <property type="entry name" value="Ubiquitin Conjugating Enzyme"/>
    <property type="match status" value="1"/>
</dbReference>
<dbReference type="Gene3D" id="3.40.50.12780">
    <property type="entry name" value="N-terminal domain of ligase-like"/>
    <property type="match status" value="1"/>
</dbReference>
<dbReference type="InterPro" id="IPR020845">
    <property type="entry name" value="AMP-binding_CS"/>
</dbReference>
<dbReference type="SUPFAM" id="SSF46934">
    <property type="entry name" value="UBA-like"/>
    <property type="match status" value="1"/>
</dbReference>
<dbReference type="SMART" id="SM00847">
    <property type="entry name" value="HA2"/>
    <property type="match status" value="1"/>
</dbReference>
<dbReference type="EMBL" id="LFZO01000028">
    <property type="protein sequence ID" value="KXT16917.1"/>
    <property type="molecule type" value="Genomic_DNA"/>
</dbReference>
<feature type="region of interest" description="Disordered" evidence="8">
    <location>
        <begin position="1"/>
        <end position="91"/>
    </location>
</feature>
<dbReference type="SUPFAM" id="SSF56801">
    <property type="entry name" value="Acetyl-CoA synthetase-like"/>
    <property type="match status" value="1"/>
</dbReference>
<dbReference type="InterPro" id="IPR014001">
    <property type="entry name" value="Helicase_ATP-bd"/>
</dbReference>
<dbReference type="InterPro" id="IPR025110">
    <property type="entry name" value="AMP-bd_C"/>
</dbReference>
<feature type="region of interest" description="Disordered" evidence="8">
    <location>
        <begin position="535"/>
        <end position="569"/>
    </location>
</feature>
<dbReference type="Pfam" id="PF13193">
    <property type="entry name" value="AMP-binding_C"/>
    <property type="match status" value="1"/>
</dbReference>
<dbReference type="InterPro" id="IPR048333">
    <property type="entry name" value="HA2_WH"/>
</dbReference>
<protein>
    <recommendedName>
        <fullName evidence="2">RNA helicase</fullName>
        <ecNumber evidence="2">3.6.4.13</ecNumber>
    </recommendedName>
</protein>
<evidence type="ECO:0000256" key="1">
    <source>
        <dbReference type="ARBA" id="ARBA00006432"/>
    </source>
</evidence>
<feature type="domain" description="Helicase ATP-binding" evidence="10">
    <location>
        <begin position="608"/>
        <end position="784"/>
    </location>
</feature>
<keyword evidence="6" id="KW-0067">ATP-binding</keyword>
<dbReference type="SUPFAM" id="SSF54495">
    <property type="entry name" value="UBC-like"/>
    <property type="match status" value="1"/>
</dbReference>
<dbReference type="Proteomes" id="UP000073492">
    <property type="component" value="Unassembled WGS sequence"/>
</dbReference>
<dbReference type="OrthoDB" id="5600252at2759"/>
<keyword evidence="7" id="KW-0175">Coiled coil</keyword>
<dbReference type="InterPro" id="IPR011545">
    <property type="entry name" value="DEAD/DEAH_box_helicase_dom"/>
</dbReference>
<dbReference type="PROSITE" id="PS00690">
    <property type="entry name" value="DEAH_ATP_HELICASE"/>
    <property type="match status" value="1"/>
</dbReference>
<evidence type="ECO:0000313" key="12">
    <source>
        <dbReference type="EMBL" id="KXT16917.1"/>
    </source>
</evidence>
<dbReference type="InterPro" id="IPR016135">
    <property type="entry name" value="UBQ-conjugating_enzyme/RWD"/>
</dbReference>
<dbReference type="PANTHER" id="PTHR18934">
    <property type="entry name" value="ATP-DEPENDENT RNA HELICASE"/>
    <property type="match status" value="1"/>
</dbReference>
<feature type="compositionally biased region" description="Low complexity" evidence="8">
    <location>
        <begin position="535"/>
        <end position="554"/>
    </location>
</feature>
<dbReference type="InterPro" id="IPR002464">
    <property type="entry name" value="DNA/RNA_helicase_DEAH_CS"/>
</dbReference>
<evidence type="ECO:0000259" key="9">
    <source>
        <dbReference type="PROSITE" id="PS50908"/>
    </source>
</evidence>
<evidence type="ECO:0000259" key="11">
    <source>
        <dbReference type="PROSITE" id="PS51194"/>
    </source>
</evidence>
<dbReference type="InterPro" id="IPR001650">
    <property type="entry name" value="Helicase_C-like"/>
</dbReference>
<dbReference type="GO" id="GO:0005524">
    <property type="term" value="F:ATP binding"/>
    <property type="evidence" value="ECO:0007669"/>
    <property type="project" value="UniProtKB-KW"/>
</dbReference>
<dbReference type="InterPro" id="IPR045851">
    <property type="entry name" value="AMP-bd_C_sf"/>
</dbReference>
<dbReference type="Pfam" id="PF21010">
    <property type="entry name" value="HA2_C"/>
    <property type="match status" value="1"/>
</dbReference>
<evidence type="ECO:0000256" key="3">
    <source>
        <dbReference type="ARBA" id="ARBA00022741"/>
    </source>
</evidence>
<dbReference type="PROSITE" id="PS50908">
    <property type="entry name" value="RWD"/>
    <property type="match status" value="1"/>
</dbReference>
<dbReference type="PROSITE" id="PS00455">
    <property type="entry name" value="AMP_BINDING"/>
    <property type="match status" value="1"/>
</dbReference>
<evidence type="ECO:0000313" key="13">
    <source>
        <dbReference type="Proteomes" id="UP000073492"/>
    </source>
</evidence>
<dbReference type="Pfam" id="PF00271">
    <property type="entry name" value="Helicase_C"/>
    <property type="match status" value="1"/>
</dbReference>
<dbReference type="Pfam" id="PF00501">
    <property type="entry name" value="AMP-binding"/>
    <property type="match status" value="1"/>
</dbReference>
<evidence type="ECO:0000256" key="8">
    <source>
        <dbReference type="SAM" id="MobiDB-lite"/>
    </source>
</evidence>
<dbReference type="FunFam" id="3.30.300.30:FF:000007">
    <property type="entry name" value="4-coumarate--CoA ligase 2"/>
    <property type="match status" value="1"/>
</dbReference>
<evidence type="ECO:0000256" key="6">
    <source>
        <dbReference type="ARBA" id="ARBA00022840"/>
    </source>
</evidence>
<comment type="caution">
    <text evidence="12">The sequence shown here is derived from an EMBL/GenBank/DDBJ whole genome shotgun (WGS) entry which is preliminary data.</text>
</comment>
<dbReference type="CDD" id="cd23827">
    <property type="entry name" value="RWD_YLR419W-like"/>
    <property type="match status" value="1"/>
</dbReference>
<reference evidence="12 13" key="1">
    <citation type="submission" date="2015-07" db="EMBL/GenBank/DDBJ databases">
        <title>Comparative genomics of the Sigatoka disease complex on banana suggests a link between parallel evolutionary changes in Pseudocercospora fijiensis and Pseudocercospora eumusae and increased virulence on the banana host.</title>
        <authorList>
            <person name="Chang T.-C."/>
            <person name="Salvucci A."/>
            <person name="Crous P.W."/>
            <person name="Stergiopoulos I."/>
        </authorList>
    </citation>
    <scope>NUCLEOTIDE SEQUENCE [LARGE SCALE GENOMIC DNA]</scope>
    <source>
        <strain evidence="12 13">CBS 116634</strain>
    </source>
</reference>
<dbReference type="InterPro" id="IPR056328">
    <property type="entry name" value="DSRM_DHX29"/>
</dbReference>
<dbReference type="FunFam" id="3.40.50.300:FF:000868">
    <property type="entry name" value="DEAD/DEAH box helicase, putative"/>
    <property type="match status" value="1"/>
</dbReference>
<dbReference type="Gene3D" id="3.30.300.30">
    <property type="match status" value="1"/>
</dbReference>
<feature type="compositionally biased region" description="Low complexity" evidence="8">
    <location>
        <begin position="55"/>
        <end position="72"/>
    </location>
</feature>
<dbReference type="InterPro" id="IPR006575">
    <property type="entry name" value="RWD_dom"/>
</dbReference>
<dbReference type="GO" id="GO:1990904">
    <property type="term" value="C:ribonucleoprotein complex"/>
    <property type="evidence" value="ECO:0007669"/>
    <property type="project" value="UniProtKB-ARBA"/>
</dbReference>
<proteinExistence type="inferred from homology"/>
<dbReference type="InterPro" id="IPR042099">
    <property type="entry name" value="ANL_N_sf"/>
</dbReference>
<dbReference type="Pfam" id="PF00270">
    <property type="entry name" value="DEAD"/>
    <property type="match status" value="1"/>
</dbReference>
<evidence type="ECO:0000256" key="7">
    <source>
        <dbReference type="SAM" id="Coils"/>
    </source>
</evidence>
<keyword evidence="5" id="KW-0347">Helicase</keyword>
<dbReference type="PROSITE" id="PS51192">
    <property type="entry name" value="HELICASE_ATP_BIND_1"/>
    <property type="match status" value="1"/>
</dbReference>
<gene>
    <name evidence="12" type="ORF">AC579_4750</name>
</gene>
<dbReference type="EC" id="3.6.4.13" evidence="2"/>
<dbReference type="Gene3D" id="1.20.120.1080">
    <property type="match status" value="1"/>
</dbReference>
<dbReference type="InterPro" id="IPR000873">
    <property type="entry name" value="AMP-dep_synth/lig_dom"/>
</dbReference>
<dbReference type="CDD" id="cd18791">
    <property type="entry name" value="SF2_C_RHA"/>
    <property type="match status" value="1"/>
</dbReference>
<dbReference type="SMART" id="SM00490">
    <property type="entry name" value="HELICc"/>
    <property type="match status" value="1"/>
</dbReference>
<keyword evidence="13" id="KW-1185">Reference proteome</keyword>
<dbReference type="Pfam" id="PF26026">
    <property type="entry name" value="RNA_hel_CTD"/>
    <property type="match status" value="1"/>
</dbReference>
<dbReference type="FunFam" id="3.40.50.300:FF:001214">
    <property type="entry name" value="DExH-box ATP-dependent RNA helicase"/>
    <property type="match status" value="1"/>
</dbReference>
<dbReference type="InterPro" id="IPR009060">
    <property type="entry name" value="UBA-like_sf"/>
</dbReference>
<dbReference type="GO" id="GO:0016787">
    <property type="term" value="F:hydrolase activity"/>
    <property type="evidence" value="ECO:0007669"/>
    <property type="project" value="UniProtKB-KW"/>
</dbReference>
<feature type="coiled-coil region" evidence="7">
    <location>
        <begin position="230"/>
        <end position="257"/>
    </location>
</feature>
<evidence type="ECO:0000256" key="4">
    <source>
        <dbReference type="ARBA" id="ARBA00022801"/>
    </source>
</evidence>
<dbReference type="InterPro" id="IPR027417">
    <property type="entry name" value="P-loop_NTPase"/>
</dbReference>
<dbReference type="Pfam" id="PF24385">
    <property type="entry name" value="DSRM_DHX29"/>
    <property type="match status" value="1"/>
</dbReference>
<accession>A0A139IQ41</accession>
<dbReference type="Gene3D" id="3.40.50.300">
    <property type="entry name" value="P-loop containing nucleotide triphosphate hydrolases"/>
    <property type="match status" value="2"/>
</dbReference>
<feature type="domain" description="Helicase C-terminal" evidence="11">
    <location>
        <begin position="856"/>
        <end position="1027"/>
    </location>
</feature>
<keyword evidence="4" id="KW-0378">Hydrolase</keyword>
<comment type="similarity">
    <text evidence="1">Belongs to the ATP-dependent AMP-binding enzyme family.</text>
</comment>
<feature type="domain" description="RWD" evidence="9">
    <location>
        <begin position="429"/>
        <end position="527"/>
    </location>
</feature>
<keyword evidence="3" id="KW-0547">Nucleotide-binding</keyword>
<dbReference type="InterPro" id="IPR011709">
    <property type="entry name" value="DEAD-box_helicase_OB_fold"/>
</dbReference>
<evidence type="ECO:0000259" key="10">
    <source>
        <dbReference type="PROSITE" id="PS51192"/>
    </source>
</evidence>
<name>A0A139IQ41_9PEZI</name>
<dbReference type="CDD" id="cd17917">
    <property type="entry name" value="DEXHc_RHA-like"/>
    <property type="match status" value="1"/>
</dbReference>
<dbReference type="PROSITE" id="PS51194">
    <property type="entry name" value="HELICASE_CTER"/>
    <property type="match status" value="1"/>
</dbReference>
<dbReference type="FunFam" id="1.20.120.1080:FF:000016">
    <property type="entry name" value="ATP-dependent RNA helicase A"/>
    <property type="match status" value="1"/>
</dbReference>
<dbReference type="InterPro" id="IPR059023">
    <property type="entry name" value="RNA_hel_CTD"/>
</dbReference>
<organism evidence="12 13">
    <name type="scientific">Pseudocercospora musae</name>
    <dbReference type="NCBI Taxonomy" id="113226"/>
    <lineage>
        <taxon>Eukaryota</taxon>
        <taxon>Fungi</taxon>
        <taxon>Dikarya</taxon>
        <taxon>Ascomycota</taxon>
        <taxon>Pezizomycotina</taxon>
        <taxon>Dothideomycetes</taxon>
        <taxon>Dothideomycetidae</taxon>
        <taxon>Mycosphaerellales</taxon>
        <taxon>Mycosphaerellaceae</taxon>
        <taxon>Pseudocercospora</taxon>
    </lineage>
</organism>
<dbReference type="SUPFAM" id="SSF52540">
    <property type="entry name" value="P-loop containing nucleoside triphosphate hydrolases"/>
    <property type="match status" value="1"/>
</dbReference>
<dbReference type="GO" id="GO:0003724">
    <property type="term" value="F:RNA helicase activity"/>
    <property type="evidence" value="ECO:0007669"/>
    <property type="project" value="UniProtKB-EC"/>
</dbReference>
<dbReference type="SMART" id="SM00487">
    <property type="entry name" value="DEXDc"/>
    <property type="match status" value="1"/>
</dbReference>
<dbReference type="Pfam" id="PF07717">
    <property type="entry name" value="OB_NTP_bind"/>
    <property type="match status" value="1"/>
</dbReference>
<dbReference type="PANTHER" id="PTHR18934:SF267">
    <property type="entry name" value="ATP-DEPENDENT RNA HELICASE YLR419W-RELATED"/>
    <property type="match status" value="1"/>
</dbReference>
<dbReference type="InterPro" id="IPR007502">
    <property type="entry name" value="Helicase-assoc_dom"/>
</dbReference>
<dbReference type="GO" id="GO:0003723">
    <property type="term" value="F:RNA binding"/>
    <property type="evidence" value="ECO:0007669"/>
    <property type="project" value="TreeGrafter"/>
</dbReference>
<evidence type="ECO:0000256" key="5">
    <source>
        <dbReference type="ARBA" id="ARBA00022806"/>
    </source>
</evidence>